<reference evidence="2 3" key="1">
    <citation type="journal article" date="2019" name="Commun. Biol.">
        <title>The bagworm genome reveals a unique fibroin gene that provides high tensile strength.</title>
        <authorList>
            <person name="Kono N."/>
            <person name="Nakamura H."/>
            <person name="Ohtoshi R."/>
            <person name="Tomita M."/>
            <person name="Numata K."/>
            <person name="Arakawa K."/>
        </authorList>
    </citation>
    <scope>NUCLEOTIDE SEQUENCE [LARGE SCALE GENOMIC DNA]</scope>
</reference>
<dbReference type="Proteomes" id="UP000299102">
    <property type="component" value="Unassembled WGS sequence"/>
</dbReference>
<keyword evidence="3" id="KW-1185">Reference proteome</keyword>
<gene>
    <name evidence="2" type="ORF">EVAR_52165_1</name>
</gene>
<sequence length="178" mass="18838">MKGRKFVYQIVTDEAEIESILVSERSDASPLCSDPRNSKGEGARAAPGPPAVARRRPPAAALCGDSRAECEPALISRSAGNSEKRYLINFRQVGVIVLQSRPRPDARAAPPFESGVGGARLIFTPNGVAGKGAVTRRRFPINIALTGGDGAAPSPGARGREVQAHRALKGLANYRDVR</sequence>
<accession>A0A4C1Y9S5</accession>
<organism evidence="2 3">
    <name type="scientific">Eumeta variegata</name>
    <name type="common">Bagworm moth</name>
    <name type="synonym">Eumeta japonica</name>
    <dbReference type="NCBI Taxonomy" id="151549"/>
    <lineage>
        <taxon>Eukaryota</taxon>
        <taxon>Metazoa</taxon>
        <taxon>Ecdysozoa</taxon>
        <taxon>Arthropoda</taxon>
        <taxon>Hexapoda</taxon>
        <taxon>Insecta</taxon>
        <taxon>Pterygota</taxon>
        <taxon>Neoptera</taxon>
        <taxon>Endopterygota</taxon>
        <taxon>Lepidoptera</taxon>
        <taxon>Glossata</taxon>
        <taxon>Ditrysia</taxon>
        <taxon>Tineoidea</taxon>
        <taxon>Psychidae</taxon>
        <taxon>Oiketicinae</taxon>
        <taxon>Eumeta</taxon>
    </lineage>
</organism>
<protein>
    <submittedName>
        <fullName evidence="2">Uncharacterized protein</fullName>
    </submittedName>
</protein>
<evidence type="ECO:0000313" key="3">
    <source>
        <dbReference type="Proteomes" id="UP000299102"/>
    </source>
</evidence>
<dbReference type="AlphaFoldDB" id="A0A4C1Y9S5"/>
<feature type="region of interest" description="Disordered" evidence="1">
    <location>
        <begin position="24"/>
        <end position="57"/>
    </location>
</feature>
<evidence type="ECO:0000313" key="2">
    <source>
        <dbReference type="EMBL" id="GBP72688.1"/>
    </source>
</evidence>
<proteinExistence type="predicted"/>
<name>A0A4C1Y9S5_EUMVA</name>
<dbReference type="EMBL" id="BGZK01001153">
    <property type="protein sequence ID" value="GBP72688.1"/>
    <property type="molecule type" value="Genomic_DNA"/>
</dbReference>
<evidence type="ECO:0000256" key="1">
    <source>
        <dbReference type="SAM" id="MobiDB-lite"/>
    </source>
</evidence>
<comment type="caution">
    <text evidence="2">The sequence shown here is derived from an EMBL/GenBank/DDBJ whole genome shotgun (WGS) entry which is preliminary data.</text>
</comment>